<dbReference type="PATRIC" id="fig|1396.535.peg.4827"/>
<gene>
    <name evidence="1" type="ORF">B4088_0984</name>
</gene>
<evidence type="ECO:0000313" key="1">
    <source>
        <dbReference type="EMBL" id="KZD70928.1"/>
    </source>
</evidence>
<name>A0A161R5S5_BACCE</name>
<dbReference type="AlphaFoldDB" id="A0A161R5S5"/>
<dbReference type="RefSeq" id="WP_063260148.1">
    <property type="nucleotide sequence ID" value="NZ_LJKE01000022.1"/>
</dbReference>
<comment type="caution">
    <text evidence="1">The sequence shown here is derived from an EMBL/GenBank/DDBJ whole genome shotgun (WGS) entry which is preliminary data.</text>
</comment>
<sequence length="71" mass="8447">MTVVLEFPKKIATLKEESEIRKPFSLFGRMSDRLGVDLDKVFLEDDEQESQKLERALHKETMKHRTRLIEE</sequence>
<accession>A0A161R5S5</accession>
<protein>
    <submittedName>
        <fullName evidence="1">Uncharacterized protein</fullName>
    </submittedName>
</protein>
<organism evidence="1 2">
    <name type="scientific">Bacillus cereus</name>
    <dbReference type="NCBI Taxonomy" id="1396"/>
    <lineage>
        <taxon>Bacteria</taxon>
        <taxon>Bacillati</taxon>
        <taxon>Bacillota</taxon>
        <taxon>Bacilli</taxon>
        <taxon>Bacillales</taxon>
        <taxon>Bacillaceae</taxon>
        <taxon>Bacillus</taxon>
        <taxon>Bacillus cereus group</taxon>
    </lineage>
</organism>
<dbReference type="EMBL" id="LJKE01000022">
    <property type="protein sequence ID" value="KZD70928.1"/>
    <property type="molecule type" value="Genomic_DNA"/>
</dbReference>
<reference evidence="1 2" key="1">
    <citation type="submission" date="2015-09" db="EMBL/GenBank/DDBJ databases">
        <title>Bacillus cereus food isolates.</title>
        <authorList>
            <person name="Boekhorst J."/>
        </authorList>
    </citation>
    <scope>NUCLEOTIDE SEQUENCE [LARGE SCALE GENOMIC DNA]</scope>
    <source>
        <strain evidence="1 2">B4088</strain>
    </source>
</reference>
<dbReference type="Proteomes" id="UP000076482">
    <property type="component" value="Unassembled WGS sequence"/>
</dbReference>
<proteinExistence type="predicted"/>
<evidence type="ECO:0000313" key="2">
    <source>
        <dbReference type="Proteomes" id="UP000076482"/>
    </source>
</evidence>